<evidence type="ECO:0000259" key="10">
    <source>
        <dbReference type="Pfam" id="PF04225"/>
    </source>
</evidence>
<dbReference type="Pfam" id="PF01551">
    <property type="entry name" value="Peptidase_M23"/>
    <property type="match status" value="1"/>
</dbReference>
<evidence type="ECO:0000313" key="13">
    <source>
        <dbReference type="Proteomes" id="UP000198623"/>
    </source>
</evidence>
<dbReference type="GO" id="GO:0006508">
    <property type="term" value="P:proteolysis"/>
    <property type="evidence" value="ECO:0007669"/>
    <property type="project" value="UniProtKB-KW"/>
</dbReference>
<dbReference type="FunFam" id="2.70.70.10:FF:000002">
    <property type="entry name" value="Murein DD-endopeptidase MepM"/>
    <property type="match status" value="1"/>
</dbReference>
<evidence type="ECO:0000313" key="12">
    <source>
        <dbReference type="EMBL" id="SFF80191.1"/>
    </source>
</evidence>
<keyword evidence="5 12" id="KW-0378">Hydrolase</keyword>
<dbReference type="SUPFAM" id="SSF51261">
    <property type="entry name" value="Duplicated hybrid motif"/>
    <property type="match status" value="1"/>
</dbReference>
<organism evidence="12 13">
    <name type="scientific">Neptunomonas qingdaonensis</name>
    <dbReference type="NCBI Taxonomy" id="1045558"/>
    <lineage>
        <taxon>Bacteria</taxon>
        <taxon>Pseudomonadati</taxon>
        <taxon>Pseudomonadota</taxon>
        <taxon>Gammaproteobacteria</taxon>
        <taxon>Oceanospirillales</taxon>
        <taxon>Oceanospirillaceae</taxon>
        <taxon>Neptunomonas</taxon>
    </lineage>
</organism>
<protein>
    <submittedName>
        <fullName evidence="12">Murein DD-endopeptidase MepM and murein hydrolase activator NlpD, contain LysM domain</fullName>
    </submittedName>
</protein>
<dbReference type="EMBL" id="FOOU01000001">
    <property type="protein sequence ID" value="SFF80191.1"/>
    <property type="molecule type" value="Genomic_DNA"/>
</dbReference>
<keyword evidence="8" id="KW-1133">Transmembrane helix</keyword>
<dbReference type="InterPro" id="IPR016047">
    <property type="entry name" value="M23ase_b-sheet_dom"/>
</dbReference>
<keyword evidence="4" id="KW-0479">Metal-binding</keyword>
<keyword evidence="7" id="KW-0482">Metalloprotease</keyword>
<keyword evidence="8" id="KW-0472">Membrane</keyword>
<evidence type="ECO:0000256" key="5">
    <source>
        <dbReference type="ARBA" id="ARBA00022801"/>
    </source>
</evidence>
<dbReference type="Gene3D" id="2.70.70.10">
    <property type="entry name" value="Glucose Permease (Domain IIA)"/>
    <property type="match status" value="1"/>
</dbReference>
<evidence type="ECO:0000259" key="11">
    <source>
        <dbReference type="Pfam" id="PF19425"/>
    </source>
</evidence>
<evidence type="ECO:0000259" key="9">
    <source>
        <dbReference type="Pfam" id="PF01551"/>
    </source>
</evidence>
<proteinExistence type="predicted"/>
<feature type="domain" description="M23ase beta-sheet core" evidence="9">
    <location>
        <begin position="340"/>
        <end position="433"/>
    </location>
</feature>
<evidence type="ECO:0000256" key="2">
    <source>
        <dbReference type="ARBA" id="ARBA00004196"/>
    </source>
</evidence>
<accession>A0A1I2LT01</accession>
<keyword evidence="13" id="KW-1185">Reference proteome</keyword>
<dbReference type="PANTHER" id="PTHR21666:SF292">
    <property type="entry name" value="MUREIN DD-ENDOPEPTIDASE MEPM"/>
    <property type="match status" value="1"/>
</dbReference>
<dbReference type="PANTHER" id="PTHR21666">
    <property type="entry name" value="PEPTIDASE-RELATED"/>
    <property type="match status" value="1"/>
</dbReference>
<evidence type="ECO:0000256" key="3">
    <source>
        <dbReference type="ARBA" id="ARBA00022670"/>
    </source>
</evidence>
<dbReference type="InterPro" id="IPR050570">
    <property type="entry name" value="Cell_wall_metabolism_enzyme"/>
</dbReference>
<gene>
    <name evidence="12" type="ORF">SAMN05216175_101115</name>
</gene>
<evidence type="ECO:0000256" key="7">
    <source>
        <dbReference type="ARBA" id="ARBA00023049"/>
    </source>
</evidence>
<dbReference type="InterPro" id="IPR011055">
    <property type="entry name" value="Dup_hybrid_motif"/>
</dbReference>
<feature type="domain" description="Opacity-associated protein A LysM-like" evidence="10">
    <location>
        <begin position="119"/>
        <end position="201"/>
    </location>
</feature>
<evidence type="ECO:0000256" key="1">
    <source>
        <dbReference type="ARBA" id="ARBA00001947"/>
    </source>
</evidence>
<sequence length="465" mass="52536">MSYAHPDKNLGIISLAAVKQPSDLAYSVESATLAGYNSFFVRSYGHMRQVIMYADLFWSRLPSIHKILSLFLTLLVLAFMFLGNSDKSQTLALPQLISSEAGFTEYEFKLTTMTPENYAYSITKGDSLSQIFDMLRIPQATMYEILETDLALLALDTLKPGNSLRFWLDSRTQQLDKLEIVFSLAHTVTYQRVDGGGFEYKELIIPGDWTQEVLSGEVKGSFYNSASKVGLDAGDIMEISSLLKEKINFNRGFRLGDTFQIVRSKQMVKGQETGETRIEAIKIINKKREVTAFLYNNSYYDERGTGLERAFSRYPLERKLRISSNFNPNRRHPITRLVRPHNGTDFAAPIGTPVLSTGDGVVIEVKKHAYAGLYIKIKHGQKYKTRYLHLKKAYVRKGQSVSRGQKIALSGNSGRSTGAHLHYELHINNRAVNAMSSDIPIMTEIEGKDRIAFKKMVARYQKNMG</sequence>
<dbReference type="InterPro" id="IPR007340">
    <property type="entry name" value="LysM_Opacity-associatedA"/>
</dbReference>
<feature type="domain" description="Csd3-like second N-terminal" evidence="11">
    <location>
        <begin position="207"/>
        <end position="328"/>
    </location>
</feature>
<evidence type="ECO:0000256" key="6">
    <source>
        <dbReference type="ARBA" id="ARBA00022833"/>
    </source>
</evidence>
<dbReference type="Gene3D" id="3.10.450.350">
    <property type="match status" value="2"/>
</dbReference>
<dbReference type="GO" id="GO:0046872">
    <property type="term" value="F:metal ion binding"/>
    <property type="evidence" value="ECO:0007669"/>
    <property type="project" value="UniProtKB-KW"/>
</dbReference>
<comment type="subcellular location">
    <subcellularLocation>
        <location evidence="2">Cell envelope</location>
    </subcellularLocation>
</comment>
<keyword evidence="3" id="KW-0645">Protease</keyword>
<feature type="transmembrane region" description="Helical" evidence="8">
    <location>
        <begin position="67"/>
        <end position="83"/>
    </location>
</feature>
<comment type="cofactor">
    <cofactor evidence="1">
        <name>Zn(2+)</name>
        <dbReference type="ChEBI" id="CHEBI:29105"/>
    </cofactor>
</comment>
<dbReference type="GO" id="GO:0042834">
    <property type="term" value="F:peptidoglycan binding"/>
    <property type="evidence" value="ECO:0007669"/>
    <property type="project" value="InterPro"/>
</dbReference>
<keyword evidence="6" id="KW-0862">Zinc</keyword>
<dbReference type="InterPro" id="IPR045834">
    <property type="entry name" value="Csd3_N2"/>
</dbReference>
<dbReference type="Pfam" id="PF04225">
    <property type="entry name" value="LysM_OapA"/>
    <property type="match status" value="1"/>
</dbReference>
<dbReference type="Pfam" id="PF19425">
    <property type="entry name" value="Csd3_N2"/>
    <property type="match status" value="1"/>
</dbReference>
<dbReference type="GO" id="GO:0030313">
    <property type="term" value="C:cell envelope"/>
    <property type="evidence" value="ECO:0007669"/>
    <property type="project" value="UniProtKB-SubCell"/>
</dbReference>
<dbReference type="RefSeq" id="WP_198064080.1">
    <property type="nucleotide sequence ID" value="NZ_LJYU01000028.1"/>
</dbReference>
<evidence type="ECO:0000256" key="4">
    <source>
        <dbReference type="ARBA" id="ARBA00022723"/>
    </source>
</evidence>
<name>A0A1I2LT01_9GAMM</name>
<dbReference type="Proteomes" id="UP000198623">
    <property type="component" value="Unassembled WGS sequence"/>
</dbReference>
<reference evidence="13" key="1">
    <citation type="submission" date="2016-10" db="EMBL/GenBank/DDBJ databases">
        <authorList>
            <person name="Varghese N."/>
            <person name="Submissions S."/>
        </authorList>
    </citation>
    <scope>NUCLEOTIDE SEQUENCE [LARGE SCALE GENOMIC DNA]</scope>
    <source>
        <strain evidence="13">CGMCC 1.10971</strain>
    </source>
</reference>
<dbReference type="GO" id="GO:0004222">
    <property type="term" value="F:metalloendopeptidase activity"/>
    <property type="evidence" value="ECO:0007669"/>
    <property type="project" value="TreeGrafter"/>
</dbReference>
<keyword evidence="8" id="KW-0812">Transmembrane</keyword>
<dbReference type="STRING" id="1045558.SAMN05216175_101115"/>
<dbReference type="AlphaFoldDB" id="A0A1I2LT01"/>
<evidence type="ECO:0000256" key="8">
    <source>
        <dbReference type="SAM" id="Phobius"/>
    </source>
</evidence>
<dbReference type="CDD" id="cd12797">
    <property type="entry name" value="M23_peptidase"/>
    <property type="match status" value="1"/>
</dbReference>